<comment type="caution">
    <text evidence="1">The sequence shown here is derived from an EMBL/GenBank/DDBJ whole genome shotgun (WGS) entry which is preliminary data.</text>
</comment>
<dbReference type="RefSeq" id="XP_028546069.1">
    <property type="nucleotide sequence ID" value="XM_028690268.1"/>
</dbReference>
<protein>
    <submittedName>
        <fullName evidence="1">Uncharacterized protein</fullName>
    </submittedName>
</protein>
<organism evidence="1 2">
    <name type="scientific">Plasmodium gonderi</name>
    <dbReference type="NCBI Taxonomy" id="77519"/>
    <lineage>
        <taxon>Eukaryota</taxon>
        <taxon>Sar</taxon>
        <taxon>Alveolata</taxon>
        <taxon>Apicomplexa</taxon>
        <taxon>Aconoidasida</taxon>
        <taxon>Haemosporida</taxon>
        <taxon>Plasmodiidae</taxon>
        <taxon>Plasmodium</taxon>
        <taxon>Plasmodium (Plasmodium)</taxon>
    </lineage>
</organism>
<reference evidence="2" key="1">
    <citation type="submission" date="2017-04" db="EMBL/GenBank/DDBJ databases">
        <title>Plasmodium gonderi genome.</title>
        <authorList>
            <person name="Arisue N."/>
            <person name="Honma H."/>
            <person name="Kawai S."/>
            <person name="Tougan T."/>
            <person name="Tanabe K."/>
            <person name="Horii T."/>
        </authorList>
    </citation>
    <scope>NUCLEOTIDE SEQUENCE [LARGE SCALE GENOMIC DNA]</scope>
    <source>
        <strain evidence="2">ATCC 30045</strain>
    </source>
</reference>
<dbReference type="OMA" id="KKMYFWI"/>
<dbReference type="EMBL" id="BDQF01000015">
    <property type="protein sequence ID" value="GAW83480.1"/>
    <property type="molecule type" value="Genomic_DNA"/>
</dbReference>
<evidence type="ECO:0000313" key="1">
    <source>
        <dbReference type="EMBL" id="GAW83480.1"/>
    </source>
</evidence>
<dbReference type="AlphaFoldDB" id="A0A1Y1JML2"/>
<evidence type="ECO:0000313" key="2">
    <source>
        <dbReference type="Proteomes" id="UP000195521"/>
    </source>
</evidence>
<dbReference type="OrthoDB" id="391553at2759"/>
<dbReference type="GeneID" id="39750225"/>
<dbReference type="Proteomes" id="UP000195521">
    <property type="component" value="Unassembled WGS sequence"/>
</dbReference>
<gene>
    <name evidence="1" type="ORF">PGO_142770</name>
</gene>
<accession>A0A1Y1JML2</accession>
<keyword evidence="2" id="KW-1185">Reference proteome</keyword>
<proteinExistence type="predicted"/>
<sequence length="517" mass="63092">MMRRIPNIDMSRRRHFKCSHINKVSNSAKTKRHYNERDLNLCTPFNKTANVCHERMDDNFYEYDINATIFRLLKNIHKLQQEYNENIDNQRSRGTNWIDYQMEKIFMCYTSIYKNIERNLFLKLTLELLKCPVLYKKITYHYEFYEQILFEINRCSHDKEVMNKTFFYEHVIKIISTLLKNSKAFNESCERTFFLDTIKMMHTEENINYFIKHFTFLLSCISLYKRELKKEIYFNTINEVITEEHTSLGKKIFLVQKKKQIIQNCMPIILQIFNKIEHYNYLNQMDICNIMDFLNEFKQYHKIKSTICKDIHKYFTTSSDMKNLCLILYLLACSKNDQNEFTGNAYSYIYNIICLRPNELFQPKNMNLFLISIIRWKSHKQGKVYRCYNSYGNKNQSNRYAKIDTKKTLGRRRTPLSVECRDMRTNAMKKEKSKNKKFQLCLDLRNKFIKKQKMKNDKKMYFWIKQYFLQFIKREQKSNKHIKTFYQYFLSYHINKNFTRKKNYISPITIIKKIGKI</sequence>
<name>A0A1Y1JML2_PLAGO</name>